<dbReference type="InterPro" id="IPR002347">
    <property type="entry name" value="SDR_fam"/>
</dbReference>
<dbReference type="RefSeq" id="WP_284342077.1">
    <property type="nucleotide sequence ID" value="NZ_BSNS01000021.1"/>
</dbReference>
<dbReference type="PRINTS" id="PR00081">
    <property type="entry name" value="GDHRDH"/>
</dbReference>
<dbReference type="Gene3D" id="3.40.50.720">
    <property type="entry name" value="NAD(P)-binding Rossmann-like Domain"/>
    <property type="match status" value="1"/>
</dbReference>
<keyword evidence="4" id="KW-1185">Reference proteome</keyword>
<sequence length="261" mass="26957">MLLEGKPAIVYGAAGAVGGAVSRALAREGARVFLSGRTPETLETVREQIEAAGGAADVTPVDALDPAAVRAHLDRVAERAGPVRIMFSAIDWGDTQGERLVDMDASRYLVPIERATRTWFFTGGAVAAHMADNGGGAIIGITANAGRFPFPMVGGFGVACAAVEHYLRQLGAEMGPSGVRVVCVRSAGSPDAPGVREAFKIHAREAGLSLEAFERQAGEGAALRHLPSLAEVADAVALMASDHARAMTSTTANVTCGAHID</sequence>
<accession>A0ABQ5W9L1</accession>
<keyword evidence="2" id="KW-0560">Oxidoreductase</keyword>
<name>A0ABQ5W9L1_9HYPH</name>
<dbReference type="EMBL" id="BSNS01000021">
    <property type="protein sequence ID" value="GLQ56667.1"/>
    <property type="molecule type" value="Genomic_DNA"/>
</dbReference>
<dbReference type="Proteomes" id="UP001156691">
    <property type="component" value="Unassembled WGS sequence"/>
</dbReference>
<dbReference type="PANTHER" id="PTHR43669">
    <property type="entry name" value="5-KETO-D-GLUCONATE 5-REDUCTASE"/>
    <property type="match status" value="1"/>
</dbReference>
<reference evidence="4" key="1">
    <citation type="journal article" date="2019" name="Int. J. Syst. Evol. Microbiol.">
        <title>The Global Catalogue of Microorganisms (GCM) 10K type strain sequencing project: providing services to taxonomists for standard genome sequencing and annotation.</title>
        <authorList>
            <consortium name="The Broad Institute Genomics Platform"/>
            <consortium name="The Broad Institute Genome Sequencing Center for Infectious Disease"/>
            <person name="Wu L."/>
            <person name="Ma J."/>
        </authorList>
    </citation>
    <scope>NUCLEOTIDE SEQUENCE [LARGE SCALE GENOMIC DNA]</scope>
    <source>
        <strain evidence="4">NBRC 112416</strain>
    </source>
</reference>
<dbReference type="PANTHER" id="PTHR43669:SF3">
    <property type="entry name" value="ALCOHOL DEHYDROGENASE, PUTATIVE (AFU_ORTHOLOGUE AFUA_3G03445)-RELATED"/>
    <property type="match status" value="1"/>
</dbReference>
<comment type="caution">
    <text evidence="3">The sequence shown here is derived from an EMBL/GenBank/DDBJ whole genome shotgun (WGS) entry which is preliminary data.</text>
</comment>
<dbReference type="Pfam" id="PF13561">
    <property type="entry name" value="adh_short_C2"/>
    <property type="match status" value="1"/>
</dbReference>
<gene>
    <name evidence="3" type="ORF">GCM10010862_39260</name>
</gene>
<dbReference type="SUPFAM" id="SSF51735">
    <property type="entry name" value="NAD(P)-binding Rossmann-fold domains"/>
    <property type="match status" value="1"/>
</dbReference>
<evidence type="ECO:0000256" key="2">
    <source>
        <dbReference type="ARBA" id="ARBA00023002"/>
    </source>
</evidence>
<proteinExistence type="inferred from homology"/>
<evidence type="ECO:0000256" key="1">
    <source>
        <dbReference type="ARBA" id="ARBA00006484"/>
    </source>
</evidence>
<protein>
    <submittedName>
        <fullName evidence="3">Short-chain dehydrogenase</fullName>
    </submittedName>
</protein>
<organism evidence="3 4">
    <name type="scientific">Devosia nitrariae</name>
    <dbReference type="NCBI Taxonomy" id="2071872"/>
    <lineage>
        <taxon>Bacteria</taxon>
        <taxon>Pseudomonadati</taxon>
        <taxon>Pseudomonadota</taxon>
        <taxon>Alphaproteobacteria</taxon>
        <taxon>Hyphomicrobiales</taxon>
        <taxon>Devosiaceae</taxon>
        <taxon>Devosia</taxon>
    </lineage>
</organism>
<comment type="similarity">
    <text evidence="1">Belongs to the short-chain dehydrogenases/reductases (SDR) family.</text>
</comment>
<evidence type="ECO:0000313" key="4">
    <source>
        <dbReference type="Proteomes" id="UP001156691"/>
    </source>
</evidence>
<dbReference type="InterPro" id="IPR036291">
    <property type="entry name" value="NAD(P)-bd_dom_sf"/>
</dbReference>
<evidence type="ECO:0000313" key="3">
    <source>
        <dbReference type="EMBL" id="GLQ56667.1"/>
    </source>
</evidence>